<dbReference type="RefSeq" id="WP_132230276.1">
    <property type="nucleotide sequence ID" value="NZ_NRRH01000046.1"/>
</dbReference>
<dbReference type="EMBL" id="SMDC01000010">
    <property type="protein sequence ID" value="TCW34502.1"/>
    <property type="molecule type" value="Genomic_DNA"/>
</dbReference>
<organism evidence="14 15">
    <name type="scientific">Marichromatium gracile</name>
    <name type="common">Chromatium gracile</name>
    <dbReference type="NCBI Taxonomy" id="1048"/>
    <lineage>
        <taxon>Bacteria</taxon>
        <taxon>Pseudomonadati</taxon>
        <taxon>Pseudomonadota</taxon>
        <taxon>Gammaproteobacteria</taxon>
        <taxon>Chromatiales</taxon>
        <taxon>Chromatiaceae</taxon>
        <taxon>Marichromatium</taxon>
    </lineage>
</organism>
<keyword evidence="2" id="KW-1003">Cell membrane</keyword>
<evidence type="ECO:0000256" key="12">
    <source>
        <dbReference type="SAM" id="Phobius"/>
    </source>
</evidence>
<evidence type="ECO:0000256" key="1">
    <source>
        <dbReference type="ARBA" id="ARBA00004382"/>
    </source>
</evidence>
<dbReference type="SUPFAM" id="SSF54534">
    <property type="entry name" value="FKBP-like"/>
    <property type="match status" value="1"/>
</dbReference>
<keyword evidence="7" id="KW-0143">Chaperone</keyword>
<evidence type="ECO:0000256" key="2">
    <source>
        <dbReference type="ARBA" id="ARBA00022475"/>
    </source>
</evidence>
<dbReference type="Pfam" id="PF00639">
    <property type="entry name" value="Rotamase"/>
    <property type="match status" value="1"/>
</dbReference>
<dbReference type="Proteomes" id="UP000295247">
    <property type="component" value="Unassembled WGS sequence"/>
</dbReference>
<comment type="subcellular location">
    <subcellularLocation>
        <location evidence="1">Cell inner membrane</location>
        <topology evidence="1">Single-pass type II membrane protein</topology>
        <orientation evidence="1">Periplasmic side</orientation>
    </subcellularLocation>
</comment>
<keyword evidence="11 14" id="KW-0413">Isomerase</keyword>
<dbReference type="InterPro" id="IPR000297">
    <property type="entry name" value="PPIase_PpiC"/>
</dbReference>
<sequence>MLQSIRDRAQGWIAWVIVILISIPFALWGIQSYLGINGETVTATVNGVELTERDLDRRVQQTRMELRERLGAAYDPAAFDSAELRRMVREEMIREVLLIDVSQRLGLRVSDQELKLRILSEPAFQRDGRFDNEAFQRLLQLQGMSEQQFVEQLRRQLTGTQLIRAVVASEFPTRLELEQFQRLSAQQRDIDYARFAAADYLSDEPLADETIETYYQEHAERFRSPEQVKLDYVVLDVAELAKGIEIDEAALREAYAAEQGRFVMPEQRQVRHLLIALPQQADDEQVAAAEREITALRARILEGESFADLAAEHSDDPGSAAEGGELGLIEPGMMDPVFDEAVFSLPEGGLSEPVRTRFGYHLIEVEAVRPGETQPFEAVREQLHEEQARAQAESLYYDLGERLATLSYERPDSLEPVVEELGLELRQSDWIGREGGEGLLAEPGVLSAAFSDEVLVEGNNSELIEPDHERLSAVVVRVRDHRESAQRPLETVREEIVAALREQRAQQAAMAAAEAALAQVRDGEAEWSEAMAAAVIESVGLVGRGAVLPEAVLDLAFKLPAPQSGEAELEAVALADGDAVVVRLTQVEDGEVTVGGEGATIPEAGLLAELAGRDLYDVVLADIERRAEITREPLSVDDDQL</sequence>
<evidence type="ECO:0000256" key="7">
    <source>
        <dbReference type="ARBA" id="ARBA00023186"/>
    </source>
</evidence>
<dbReference type="SUPFAM" id="SSF109998">
    <property type="entry name" value="Triger factor/SurA peptide-binding domain-like"/>
    <property type="match status" value="1"/>
</dbReference>
<dbReference type="Gene3D" id="1.10.4030.10">
    <property type="entry name" value="Porin chaperone SurA, peptide-binding domain"/>
    <property type="match status" value="1"/>
</dbReference>
<dbReference type="PANTHER" id="PTHR47529:SF1">
    <property type="entry name" value="PERIPLASMIC CHAPERONE PPID"/>
    <property type="match status" value="1"/>
</dbReference>
<comment type="similarity">
    <text evidence="8">Belongs to the PpiD chaperone family.</text>
</comment>
<keyword evidence="11" id="KW-0697">Rotamase</keyword>
<evidence type="ECO:0000256" key="5">
    <source>
        <dbReference type="ARBA" id="ARBA00022989"/>
    </source>
</evidence>
<keyword evidence="3" id="KW-0997">Cell inner membrane</keyword>
<evidence type="ECO:0000313" key="14">
    <source>
        <dbReference type="EMBL" id="TCW34502.1"/>
    </source>
</evidence>
<evidence type="ECO:0000313" key="15">
    <source>
        <dbReference type="Proteomes" id="UP000295247"/>
    </source>
</evidence>
<feature type="domain" description="PpiC" evidence="13">
    <location>
        <begin position="265"/>
        <end position="367"/>
    </location>
</feature>
<comment type="caution">
    <text evidence="14">The sequence shown here is derived from an EMBL/GenBank/DDBJ whole genome shotgun (WGS) entry which is preliminary data.</text>
</comment>
<dbReference type="AlphaFoldDB" id="A0A4R4A6Q6"/>
<keyword evidence="6 12" id="KW-0472">Membrane</keyword>
<dbReference type="GO" id="GO:0003755">
    <property type="term" value="F:peptidyl-prolyl cis-trans isomerase activity"/>
    <property type="evidence" value="ECO:0007669"/>
    <property type="project" value="UniProtKB-KW"/>
</dbReference>
<dbReference type="GO" id="GO:0005886">
    <property type="term" value="C:plasma membrane"/>
    <property type="evidence" value="ECO:0007669"/>
    <property type="project" value="UniProtKB-SubCell"/>
</dbReference>
<protein>
    <recommendedName>
        <fullName evidence="9">Periplasmic chaperone PpiD</fullName>
    </recommendedName>
    <alternativeName>
        <fullName evidence="10">Periplasmic folding chaperone</fullName>
    </alternativeName>
</protein>
<keyword evidence="5 12" id="KW-1133">Transmembrane helix</keyword>
<evidence type="ECO:0000259" key="13">
    <source>
        <dbReference type="PROSITE" id="PS50198"/>
    </source>
</evidence>
<dbReference type="InterPro" id="IPR027304">
    <property type="entry name" value="Trigger_fact/SurA_dom_sf"/>
</dbReference>
<evidence type="ECO:0000256" key="3">
    <source>
        <dbReference type="ARBA" id="ARBA00022519"/>
    </source>
</evidence>
<evidence type="ECO:0000256" key="11">
    <source>
        <dbReference type="PROSITE-ProRule" id="PRU00278"/>
    </source>
</evidence>
<dbReference type="PROSITE" id="PS01096">
    <property type="entry name" value="PPIC_PPIASE_1"/>
    <property type="match status" value="1"/>
</dbReference>
<dbReference type="Gene3D" id="3.10.50.40">
    <property type="match status" value="1"/>
</dbReference>
<evidence type="ECO:0000256" key="10">
    <source>
        <dbReference type="ARBA" id="ARBA00042775"/>
    </source>
</evidence>
<accession>A0A4R4A6Q6</accession>
<dbReference type="Pfam" id="PF13624">
    <property type="entry name" value="SurA_N_3"/>
    <property type="match status" value="1"/>
</dbReference>
<evidence type="ECO:0000256" key="4">
    <source>
        <dbReference type="ARBA" id="ARBA00022692"/>
    </source>
</evidence>
<evidence type="ECO:0000256" key="6">
    <source>
        <dbReference type="ARBA" id="ARBA00023136"/>
    </source>
</evidence>
<proteinExistence type="inferred from homology"/>
<dbReference type="InterPro" id="IPR052029">
    <property type="entry name" value="PpiD_chaperone"/>
</dbReference>
<reference evidence="14 15" key="1">
    <citation type="submission" date="2019-03" db="EMBL/GenBank/DDBJ databases">
        <title>Genomic Encyclopedia of Type Strains, Phase IV (KMG-IV): sequencing the most valuable type-strain genomes for metagenomic binning, comparative biology and taxonomic classification.</title>
        <authorList>
            <person name="Goeker M."/>
        </authorList>
    </citation>
    <scope>NUCLEOTIDE SEQUENCE [LARGE SCALE GENOMIC DNA]</scope>
    <source>
        <strain evidence="14 15">DSM 203</strain>
    </source>
</reference>
<dbReference type="PROSITE" id="PS50198">
    <property type="entry name" value="PPIC_PPIASE_2"/>
    <property type="match status" value="1"/>
</dbReference>
<evidence type="ECO:0000256" key="9">
    <source>
        <dbReference type="ARBA" id="ARBA00040743"/>
    </source>
</evidence>
<name>A0A4R4A6Q6_MARGR</name>
<keyword evidence="4 12" id="KW-0812">Transmembrane</keyword>
<dbReference type="InterPro" id="IPR023058">
    <property type="entry name" value="PPIase_PpiC_CS"/>
</dbReference>
<dbReference type="PANTHER" id="PTHR47529">
    <property type="entry name" value="PEPTIDYL-PROLYL CIS-TRANS ISOMERASE D"/>
    <property type="match status" value="1"/>
</dbReference>
<gene>
    <name evidence="14" type="ORF">EDC29_11047</name>
</gene>
<evidence type="ECO:0000256" key="8">
    <source>
        <dbReference type="ARBA" id="ARBA00038408"/>
    </source>
</evidence>
<dbReference type="InterPro" id="IPR046357">
    <property type="entry name" value="PPIase_dom_sf"/>
</dbReference>
<feature type="transmembrane region" description="Helical" evidence="12">
    <location>
        <begin position="12"/>
        <end position="30"/>
    </location>
</feature>